<evidence type="ECO:0000313" key="1">
    <source>
        <dbReference type="EMBL" id="PWA05665.1"/>
    </source>
</evidence>
<keyword evidence="2" id="KW-1185">Reference proteome</keyword>
<dbReference type="AlphaFoldDB" id="A0A2U1JKY5"/>
<dbReference type="EMBL" id="QCZI01000006">
    <property type="protein sequence ID" value="PWA05665.1"/>
    <property type="molecule type" value="Genomic_DNA"/>
</dbReference>
<gene>
    <name evidence="1" type="ORF">DB895_06705</name>
</gene>
<name>A0A2U1JKY5_9FLAO</name>
<protein>
    <submittedName>
        <fullName evidence="1">Uncharacterized protein</fullName>
    </submittedName>
</protein>
<dbReference type="Proteomes" id="UP000245449">
    <property type="component" value="Unassembled WGS sequence"/>
</dbReference>
<reference evidence="1 2" key="1">
    <citation type="submission" date="2018-04" db="EMBL/GenBank/DDBJ databases">
        <title>Flavobacterium sp. nov., isolated from glacier ice.</title>
        <authorList>
            <person name="Liu Q."/>
            <person name="Xin Y.-H."/>
        </authorList>
    </citation>
    <scope>NUCLEOTIDE SEQUENCE [LARGE SCALE GENOMIC DNA]</scope>
    <source>
        <strain evidence="1 2">RB1R5</strain>
    </source>
</reference>
<accession>A0A2U1JKY5</accession>
<comment type="caution">
    <text evidence="1">The sequence shown here is derived from an EMBL/GenBank/DDBJ whole genome shotgun (WGS) entry which is preliminary data.</text>
</comment>
<sequence length="59" mass="7097">MGQITIVRHEKNSENFDAKTNYNSNFMLILSKIRKTVKLMKYKIHFVNFSQRNEFNSKN</sequence>
<organism evidence="1 2">
    <name type="scientific">Flavobacterium psychrotolerans</name>
    <dbReference type="NCBI Taxonomy" id="2169410"/>
    <lineage>
        <taxon>Bacteria</taxon>
        <taxon>Pseudomonadati</taxon>
        <taxon>Bacteroidota</taxon>
        <taxon>Flavobacteriia</taxon>
        <taxon>Flavobacteriales</taxon>
        <taxon>Flavobacteriaceae</taxon>
        <taxon>Flavobacterium</taxon>
    </lineage>
</organism>
<evidence type="ECO:0000313" key="2">
    <source>
        <dbReference type="Proteomes" id="UP000245449"/>
    </source>
</evidence>
<proteinExistence type="predicted"/>